<name>L9YGM1_9EURY</name>
<dbReference type="PATRIC" id="fig|1227495.3.peg.3553"/>
<evidence type="ECO:0000313" key="1">
    <source>
        <dbReference type="EMBL" id="ELY73270.1"/>
    </source>
</evidence>
<dbReference type="AlphaFoldDB" id="L9YGM1"/>
<proteinExistence type="predicted"/>
<dbReference type="RefSeq" id="WP_006187092.1">
    <property type="nucleotide sequence ID" value="NZ_AOII01000099.1"/>
</dbReference>
<accession>L9YGM1</accession>
<dbReference type="Proteomes" id="UP000011618">
    <property type="component" value="Unassembled WGS sequence"/>
</dbReference>
<comment type="caution">
    <text evidence="1">The sequence shown here is derived from an EMBL/GenBank/DDBJ whole genome shotgun (WGS) entry which is preliminary data.</text>
</comment>
<evidence type="ECO:0000313" key="2">
    <source>
        <dbReference type="Proteomes" id="UP000011618"/>
    </source>
</evidence>
<protein>
    <submittedName>
        <fullName evidence="1">Uncharacterized protein</fullName>
    </submittedName>
</protein>
<dbReference type="EMBL" id="AOII01000099">
    <property type="protein sequence ID" value="ELY73270.1"/>
    <property type="molecule type" value="Genomic_DNA"/>
</dbReference>
<organism evidence="1 2">
    <name type="scientific">Natrinema pallidum DSM 3751</name>
    <dbReference type="NCBI Taxonomy" id="1227495"/>
    <lineage>
        <taxon>Archaea</taxon>
        <taxon>Methanobacteriati</taxon>
        <taxon>Methanobacteriota</taxon>
        <taxon>Stenosarchaea group</taxon>
        <taxon>Halobacteria</taxon>
        <taxon>Halobacteriales</taxon>
        <taxon>Natrialbaceae</taxon>
        <taxon>Natrinema</taxon>
    </lineage>
</organism>
<sequence>MTINFSNIDGSVRKYAEAAEEHGYLDEPDHETISCGCGYDGPPEAIIRYSEWDEAETDSDLWICAGCGDA</sequence>
<gene>
    <name evidence="1" type="ORF">C487_17750</name>
</gene>
<reference evidence="1 2" key="1">
    <citation type="journal article" date="2014" name="PLoS Genet.">
        <title>Phylogenetically driven sequencing of extremely halophilic archaea reveals strategies for static and dynamic osmo-response.</title>
        <authorList>
            <person name="Becker E.A."/>
            <person name="Seitzer P.M."/>
            <person name="Tritt A."/>
            <person name="Larsen D."/>
            <person name="Krusor M."/>
            <person name="Yao A.I."/>
            <person name="Wu D."/>
            <person name="Madern D."/>
            <person name="Eisen J.A."/>
            <person name="Darling A.E."/>
            <person name="Facciotti M.T."/>
        </authorList>
    </citation>
    <scope>NUCLEOTIDE SEQUENCE [LARGE SCALE GENOMIC DNA]</scope>
    <source>
        <strain evidence="1 2">DSM 3751</strain>
    </source>
</reference>